<accession>A0ABU8REU3</accession>
<dbReference type="EMBL" id="JBBHLD010000052">
    <property type="protein sequence ID" value="MEJ5908378.1"/>
    <property type="molecule type" value="Genomic_DNA"/>
</dbReference>
<proteinExistence type="predicted"/>
<evidence type="ECO:0000313" key="2">
    <source>
        <dbReference type="EMBL" id="MEJ5908378.1"/>
    </source>
</evidence>
<organism evidence="2 3">
    <name type="scientific">Pseudomonas kermanshahensis</name>
    <dbReference type="NCBI Taxonomy" id="2745482"/>
    <lineage>
        <taxon>Bacteria</taxon>
        <taxon>Pseudomonadati</taxon>
        <taxon>Pseudomonadota</taxon>
        <taxon>Gammaproteobacteria</taxon>
        <taxon>Pseudomonadales</taxon>
        <taxon>Pseudomonadaceae</taxon>
        <taxon>Pseudomonas</taxon>
    </lineage>
</organism>
<sequence length="387" mass="43039">MSTQTAEYDQLQADAAKTPAKLIQAMAERDGEDEGGLTLSREHIITLNRYVNFVFGLPSTPDNLQRWLGYTQIDEPELAPAGMTALFDALRGHARSWGPLSDSNKKLASELASTAASINAAGETIVDECRQIRALGSDIKAWDKVVLGTPVKLDRADQRAVSSLVDYLQILQEDVQRYAVRVATVRGETETFRDAARFKLIPAVKQKGQAVERTKGDGEVERLRVKLKELDDDIAGLSKEYDQYVKQALSGLAAGPIGAVITGGIYGSRAEKVRKERKRRQAERRATSEQLRVRVNLEGRMEEMATFVDELDTRLQDVVTAASHLQTAWEIVGAYIDASIGKLEQISDNRALARFVIYFRQFLAQWIQIEKTSLQLTRIFDDAASAH</sequence>
<evidence type="ECO:0000313" key="3">
    <source>
        <dbReference type="Proteomes" id="UP001377692"/>
    </source>
</evidence>
<feature type="coiled-coil region" evidence="1">
    <location>
        <begin position="220"/>
        <end position="247"/>
    </location>
</feature>
<protein>
    <submittedName>
        <fullName evidence="2">Alpha-xenorhabdolysin family binary toxin subunit A</fullName>
    </submittedName>
</protein>
<name>A0ABU8REU3_9PSED</name>
<reference evidence="2 3" key="1">
    <citation type="submission" date="2024-02" db="EMBL/GenBank/DDBJ databases">
        <title>Identification of pathogenicity and growth-promoting functions of Pseudomonas putida variants.</title>
        <authorList>
            <person name="Sun J."/>
        </authorList>
    </citation>
    <scope>NUCLEOTIDE SEQUENCE [LARGE SCALE GENOMIC DNA]</scope>
    <source>
        <strain evidence="2 3">A04</strain>
    </source>
</reference>
<gene>
    <name evidence="2" type="ORF">V7V80_27250</name>
</gene>
<keyword evidence="3" id="KW-1185">Reference proteome</keyword>
<keyword evidence="1" id="KW-0175">Coiled coil</keyword>
<dbReference type="NCBIfam" id="NF033928">
    <property type="entry name" value="alph_xenorhab_A"/>
    <property type="match status" value="1"/>
</dbReference>
<dbReference type="CDD" id="cd22657">
    <property type="entry name" value="ClyA_XaxA-like"/>
    <property type="match status" value="1"/>
</dbReference>
<comment type="caution">
    <text evidence="2">The sequence shown here is derived from an EMBL/GenBank/DDBJ whole genome shotgun (WGS) entry which is preliminary data.</text>
</comment>
<dbReference type="Proteomes" id="UP001377692">
    <property type="component" value="Unassembled WGS sequence"/>
</dbReference>
<dbReference type="Gene3D" id="1.20.1170.10">
    <property type="match status" value="1"/>
</dbReference>
<dbReference type="SUPFAM" id="SSF58100">
    <property type="entry name" value="Bacterial hemolysins"/>
    <property type="match status" value="1"/>
</dbReference>
<evidence type="ECO:0000256" key="1">
    <source>
        <dbReference type="SAM" id="Coils"/>
    </source>
</evidence>
<dbReference type="RefSeq" id="WP_186702545.1">
    <property type="nucleotide sequence ID" value="NZ_JABWRY020000001.1"/>
</dbReference>